<comment type="caution">
    <text evidence="1">The sequence shown here is derived from an EMBL/GenBank/DDBJ whole genome shotgun (WGS) entry which is preliminary data.</text>
</comment>
<evidence type="ECO:0000313" key="1">
    <source>
        <dbReference type="EMBL" id="GBP28887.1"/>
    </source>
</evidence>
<accession>A0A4C1US89</accession>
<protein>
    <submittedName>
        <fullName evidence="1">Protein unc-79 homolog</fullName>
    </submittedName>
</protein>
<dbReference type="Proteomes" id="UP000299102">
    <property type="component" value="Unassembled WGS sequence"/>
</dbReference>
<sequence length="100" mass="11061">MEDPDSSTEPLKPPLAVNFPPDPINIEDRQLLGRYGVWLLVGLCTPNPDTPDEILGRLLSVLFHWFHITSFSYTDGTLVKACGADPRLAKPISAAYVDRP</sequence>
<reference evidence="1 2" key="1">
    <citation type="journal article" date="2019" name="Commun. Biol.">
        <title>The bagworm genome reveals a unique fibroin gene that provides high tensile strength.</title>
        <authorList>
            <person name="Kono N."/>
            <person name="Nakamura H."/>
            <person name="Ohtoshi R."/>
            <person name="Tomita M."/>
            <person name="Numata K."/>
            <person name="Arakawa K."/>
        </authorList>
    </citation>
    <scope>NUCLEOTIDE SEQUENCE [LARGE SCALE GENOMIC DNA]</scope>
</reference>
<dbReference type="PANTHER" id="PTHR21696">
    <property type="entry name" value="PROTEIN UNC-79 HOMOLOG"/>
    <property type="match status" value="1"/>
</dbReference>
<dbReference type="Pfam" id="PF14776">
    <property type="entry name" value="UNC-79"/>
    <property type="match status" value="1"/>
</dbReference>
<evidence type="ECO:0000313" key="2">
    <source>
        <dbReference type="Proteomes" id="UP000299102"/>
    </source>
</evidence>
<gene>
    <name evidence="1" type="primary">Unc79</name>
    <name evidence="1" type="ORF">EVAR_93531_1</name>
</gene>
<dbReference type="InterPro" id="IPR024855">
    <property type="entry name" value="UNC79"/>
</dbReference>
<dbReference type="PANTHER" id="PTHR21696:SF2">
    <property type="entry name" value="PROTEIN UNC-79 HOMOLOG"/>
    <property type="match status" value="1"/>
</dbReference>
<dbReference type="STRING" id="151549.A0A4C1US89"/>
<dbReference type="EMBL" id="BGZK01000213">
    <property type="protein sequence ID" value="GBP28887.1"/>
    <property type="molecule type" value="Genomic_DNA"/>
</dbReference>
<dbReference type="AlphaFoldDB" id="A0A4C1US89"/>
<dbReference type="OrthoDB" id="6270916at2759"/>
<keyword evidence="2" id="KW-1185">Reference proteome</keyword>
<organism evidence="1 2">
    <name type="scientific">Eumeta variegata</name>
    <name type="common">Bagworm moth</name>
    <name type="synonym">Eumeta japonica</name>
    <dbReference type="NCBI Taxonomy" id="151549"/>
    <lineage>
        <taxon>Eukaryota</taxon>
        <taxon>Metazoa</taxon>
        <taxon>Ecdysozoa</taxon>
        <taxon>Arthropoda</taxon>
        <taxon>Hexapoda</taxon>
        <taxon>Insecta</taxon>
        <taxon>Pterygota</taxon>
        <taxon>Neoptera</taxon>
        <taxon>Endopterygota</taxon>
        <taxon>Lepidoptera</taxon>
        <taxon>Glossata</taxon>
        <taxon>Ditrysia</taxon>
        <taxon>Tineoidea</taxon>
        <taxon>Psychidae</taxon>
        <taxon>Oiketicinae</taxon>
        <taxon>Eumeta</taxon>
    </lineage>
</organism>
<proteinExistence type="predicted"/>
<name>A0A4C1US89_EUMVA</name>